<dbReference type="Gene3D" id="3.40.50.150">
    <property type="entry name" value="Vaccinia Virus protein VP39"/>
    <property type="match status" value="1"/>
</dbReference>
<dbReference type="Proteomes" id="UP001165289">
    <property type="component" value="Unassembled WGS sequence"/>
</dbReference>
<comment type="caution">
    <text evidence="1">The sequence shown here is derived from an EMBL/GenBank/DDBJ whole genome shotgun (WGS) entry which is preliminary data.</text>
</comment>
<accession>A0AAV7KCY1</accession>
<evidence type="ECO:0008006" key="3">
    <source>
        <dbReference type="Google" id="ProtNLM"/>
    </source>
</evidence>
<reference evidence="1 2" key="1">
    <citation type="journal article" date="2023" name="BMC Biol.">
        <title>The compact genome of the sponge Oopsacas minuta (Hexactinellida) is lacking key metazoan core genes.</title>
        <authorList>
            <person name="Santini S."/>
            <person name="Schenkelaars Q."/>
            <person name="Jourda C."/>
            <person name="Duchesne M."/>
            <person name="Belahbib H."/>
            <person name="Rocher C."/>
            <person name="Selva M."/>
            <person name="Riesgo A."/>
            <person name="Vervoort M."/>
            <person name="Leys S.P."/>
            <person name="Kodjabachian L."/>
            <person name="Le Bivic A."/>
            <person name="Borchiellini C."/>
            <person name="Claverie J.M."/>
            <person name="Renard E."/>
        </authorList>
    </citation>
    <scope>NUCLEOTIDE SEQUENCE [LARGE SCALE GENOMIC DNA]</scope>
    <source>
        <strain evidence="1">SPO-2</strain>
    </source>
</reference>
<dbReference type="EMBL" id="JAKMXF010000088">
    <property type="protein sequence ID" value="KAI6658555.1"/>
    <property type="molecule type" value="Genomic_DNA"/>
</dbReference>
<dbReference type="Pfam" id="PF02353">
    <property type="entry name" value="CMAS"/>
    <property type="match status" value="1"/>
</dbReference>
<evidence type="ECO:0000313" key="1">
    <source>
        <dbReference type="EMBL" id="KAI6658555.1"/>
    </source>
</evidence>
<organism evidence="1 2">
    <name type="scientific">Oopsacas minuta</name>
    <dbReference type="NCBI Taxonomy" id="111878"/>
    <lineage>
        <taxon>Eukaryota</taxon>
        <taxon>Metazoa</taxon>
        <taxon>Porifera</taxon>
        <taxon>Hexactinellida</taxon>
        <taxon>Hexasterophora</taxon>
        <taxon>Lyssacinosida</taxon>
        <taxon>Leucopsacidae</taxon>
        <taxon>Oopsacas</taxon>
    </lineage>
</organism>
<dbReference type="InterPro" id="IPR029063">
    <property type="entry name" value="SAM-dependent_MTases_sf"/>
</dbReference>
<proteinExistence type="predicted"/>
<gene>
    <name evidence="1" type="ORF">LOD99_15355</name>
</gene>
<dbReference type="CDD" id="cd02440">
    <property type="entry name" value="AdoMet_MTases"/>
    <property type="match status" value="1"/>
</dbReference>
<evidence type="ECO:0000313" key="2">
    <source>
        <dbReference type="Proteomes" id="UP001165289"/>
    </source>
</evidence>
<dbReference type="SUPFAM" id="SSF53335">
    <property type="entry name" value="S-adenosyl-L-methionine-dependent methyltransferases"/>
    <property type="match status" value="1"/>
</dbReference>
<keyword evidence="2" id="KW-1185">Reference proteome</keyword>
<name>A0AAV7KCY1_9METZ</name>
<sequence>MSEDIQEQSDEHFDKISSDYDQLEFYGLSKTKWIVERAIDYLEIQDSETIVDLGGGCGDLMNEICIRKKVKGYCMDISINMLKVGREKHFQNKSLEFVHLPMDEISKFELLADKFIVVSAIHFIKEDNLQSFYETIYNKLGKSGKILMVTRREKVPNIPLIATIQKMWYSIPTKTIEVALAKAGFKVSTEERIYKYAITKSRWYEHMTKRFISTISTDVISDEQIQVEIKELDETLLKGKDIVEFDDICVFIVGSK</sequence>
<protein>
    <recommendedName>
        <fullName evidence="3">Methyltransferase domain-containing protein</fullName>
    </recommendedName>
</protein>
<dbReference type="AlphaFoldDB" id="A0AAV7KCY1"/>